<dbReference type="EMBL" id="JACHGN010000017">
    <property type="protein sequence ID" value="MBB5137441.1"/>
    <property type="molecule type" value="Genomic_DNA"/>
</dbReference>
<dbReference type="PANTHER" id="PTHR32024:SF1">
    <property type="entry name" value="KTR SYSTEM POTASSIUM UPTAKE PROTEIN B"/>
    <property type="match status" value="1"/>
</dbReference>
<protein>
    <submittedName>
        <fullName evidence="9">Trk-type K+ transport system membrane component</fullName>
    </submittedName>
</protein>
<evidence type="ECO:0000256" key="5">
    <source>
        <dbReference type="ARBA" id="ARBA00022989"/>
    </source>
</evidence>
<evidence type="ECO:0000256" key="3">
    <source>
        <dbReference type="ARBA" id="ARBA00022475"/>
    </source>
</evidence>
<evidence type="ECO:0000313" key="10">
    <source>
        <dbReference type="Proteomes" id="UP000578449"/>
    </source>
</evidence>
<evidence type="ECO:0000256" key="1">
    <source>
        <dbReference type="ARBA" id="ARBA00004651"/>
    </source>
</evidence>
<gene>
    <name evidence="9" type="ORF">HNP84_007193</name>
</gene>
<proteinExistence type="predicted"/>
<evidence type="ECO:0000256" key="4">
    <source>
        <dbReference type="ARBA" id="ARBA00022692"/>
    </source>
</evidence>
<keyword evidence="3" id="KW-1003">Cell membrane</keyword>
<keyword evidence="5 8" id="KW-1133">Transmembrane helix</keyword>
<dbReference type="InterPro" id="IPR003445">
    <property type="entry name" value="Cat_transpt"/>
</dbReference>
<feature type="transmembrane region" description="Helical" evidence="8">
    <location>
        <begin position="20"/>
        <end position="39"/>
    </location>
</feature>
<evidence type="ECO:0000256" key="7">
    <source>
        <dbReference type="ARBA" id="ARBA00023136"/>
    </source>
</evidence>
<feature type="transmembrane region" description="Helical" evidence="8">
    <location>
        <begin position="82"/>
        <end position="112"/>
    </location>
</feature>
<dbReference type="GO" id="GO:0008324">
    <property type="term" value="F:monoatomic cation transmembrane transporter activity"/>
    <property type="evidence" value="ECO:0007669"/>
    <property type="project" value="InterPro"/>
</dbReference>
<dbReference type="PANTHER" id="PTHR32024">
    <property type="entry name" value="TRK SYSTEM POTASSIUM UPTAKE PROTEIN TRKG-RELATED"/>
    <property type="match status" value="1"/>
</dbReference>
<dbReference type="GO" id="GO:0005886">
    <property type="term" value="C:plasma membrane"/>
    <property type="evidence" value="ECO:0007669"/>
    <property type="project" value="UniProtKB-SubCell"/>
</dbReference>
<keyword evidence="2" id="KW-0813">Transport</keyword>
<feature type="transmembrane region" description="Helical" evidence="8">
    <location>
        <begin position="51"/>
        <end position="70"/>
    </location>
</feature>
<name>A0A840PI13_9ACTN</name>
<dbReference type="AlphaFoldDB" id="A0A840PI13"/>
<keyword evidence="6" id="KW-0406">Ion transport</keyword>
<dbReference type="GO" id="GO:0030001">
    <property type="term" value="P:metal ion transport"/>
    <property type="evidence" value="ECO:0007669"/>
    <property type="project" value="UniProtKB-ARBA"/>
</dbReference>
<dbReference type="Pfam" id="PF02386">
    <property type="entry name" value="TrkH"/>
    <property type="match status" value="1"/>
</dbReference>
<accession>A0A840PI13</accession>
<comment type="subcellular location">
    <subcellularLocation>
        <location evidence="1">Cell membrane</location>
        <topology evidence="1">Multi-pass membrane protein</topology>
    </subcellularLocation>
</comment>
<evidence type="ECO:0000256" key="6">
    <source>
        <dbReference type="ARBA" id="ARBA00023065"/>
    </source>
</evidence>
<keyword evidence="4 8" id="KW-0812">Transmembrane</keyword>
<organism evidence="9 10">
    <name type="scientific">Thermocatellispora tengchongensis</name>
    <dbReference type="NCBI Taxonomy" id="1073253"/>
    <lineage>
        <taxon>Bacteria</taxon>
        <taxon>Bacillati</taxon>
        <taxon>Actinomycetota</taxon>
        <taxon>Actinomycetes</taxon>
        <taxon>Streptosporangiales</taxon>
        <taxon>Streptosporangiaceae</taxon>
        <taxon>Thermocatellispora</taxon>
    </lineage>
</organism>
<evidence type="ECO:0000256" key="2">
    <source>
        <dbReference type="ARBA" id="ARBA00022448"/>
    </source>
</evidence>
<sequence length="178" mass="18771">MTMRLHWTAALLGRFQHPAQVIATAFGAAIMLGTLLLALPVATTSGTSARWATALFTATSAVCVTGLVVVDTAAHWSVFGEVVIAALIQVGGLGIMTLATLFTVPVAGRLGLRARLFAQAETKTLSTSDVRQVVRNVVVFSLACEAVVAMVLTARFRWPSASSHSPVGVQRRTGLPDW</sequence>
<keyword evidence="10" id="KW-1185">Reference proteome</keyword>
<evidence type="ECO:0000313" key="9">
    <source>
        <dbReference type="EMBL" id="MBB5137441.1"/>
    </source>
</evidence>
<evidence type="ECO:0000256" key="8">
    <source>
        <dbReference type="SAM" id="Phobius"/>
    </source>
</evidence>
<reference evidence="9 10" key="1">
    <citation type="submission" date="2020-08" db="EMBL/GenBank/DDBJ databases">
        <title>Genomic Encyclopedia of Type Strains, Phase IV (KMG-IV): sequencing the most valuable type-strain genomes for metagenomic binning, comparative biology and taxonomic classification.</title>
        <authorList>
            <person name="Goeker M."/>
        </authorList>
    </citation>
    <scope>NUCLEOTIDE SEQUENCE [LARGE SCALE GENOMIC DNA]</scope>
    <source>
        <strain evidence="9 10">DSM 45615</strain>
    </source>
</reference>
<comment type="caution">
    <text evidence="9">The sequence shown here is derived from an EMBL/GenBank/DDBJ whole genome shotgun (WGS) entry which is preliminary data.</text>
</comment>
<keyword evidence="7 8" id="KW-0472">Membrane</keyword>
<dbReference type="Proteomes" id="UP000578449">
    <property type="component" value="Unassembled WGS sequence"/>
</dbReference>